<dbReference type="RefSeq" id="WP_143063594.1">
    <property type="nucleotide sequence ID" value="NZ_FNZX01000016.1"/>
</dbReference>
<sequence length="300" mass="34753">MADDKLRQELLYMVRLTSKYDFSRMEVVEGILRLENERQILGSVFGKRFKTRIFDIAAGQAVDETCVICGQHADNKVICQHCLSTIGESDYAKNKIKTKENDKKPRIPDFKKLIDKIKSISKQDKTKEEIKEKVHDRISLGRVKRYVKGVLVFCLTLILFIQIWILGLWFTIPDYNPTEEARVSSNQVVPVESADDAYAQLLLDFPEEEGYTVTYSREDADYVGRFLLNPGDCCLEIEDNLTDEERYDYFFKEDVYVFYISYLEENTGKVGIAEVNHAGSILIEGSFNDGRRTDSFYKFR</sequence>
<accession>A0A1H7LHT6</accession>
<keyword evidence="1" id="KW-1133">Transmembrane helix</keyword>
<evidence type="ECO:0000256" key="1">
    <source>
        <dbReference type="SAM" id="Phobius"/>
    </source>
</evidence>
<reference evidence="3" key="1">
    <citation type="submission" date="2016-10" db="EMBL/GenBank/DDBJ databases">
        <authorList>
            <person name="Varghese N."/>
        </authorList>
    </citation>
    <scope>NUCLEOTIDE SEQUENCE [LARGE SCALE GENOMIC DNA]</scope>
    <source>
        <strain evidence="3">ACV-9</strain>
    </source>
</reference>
<keyword evidence="1" id="KW-0472">Membrane</keyword>
<proteinExistence type="predicted"/>
<feature type="transmembrane region" description="Helical" evidence="1">
    <location>
        <begin position="150"/>
        <end position="172"/>
    </location>
</feature>
<dbReference type="Proteomes" id="UP000182321">
    <property type="component" value="Unassembled WGS sequence"/>
</dbReference>
<evidence type="ECO:0000313" key="3">
    <source>
        <dbReference type="Proteomes" id="UP000182321"/>
    </source>
</evidence>
<keyword evidence="1" id="KW-0812">Transmembrane</keyword>
<dbReference type="EMBL" id="FNZX01000016">
    <property type="protein sequence ID" value="SEK98502.1"/>
    <property type="molecule type" value="Genomic_DNA"/>
</dbReference>
<protein>
    <submittedName>
        <fullName evidence="2">Uncharacterized protein</fullName>
    </submittedName>
</protein>
<dbReference type="AlphaFoldDB" id="A0A1H7LHT6"/>
<organism evidence="2 3">
    <name type="scientific">Pseudobutyrivibrio ruminis</name>
    <dbReference type="NCBI Taxonomy" id="46206"/>
    <lineage>
        <taxon>Bacteria</taxon>
        <taxon>Bacillati</taxon>
        <taxon>Bacillota</taxon>
        <taxon>Clostridia</taxon>
        <taxon>Lachnospirales</taxon>
        <taxon>Lachnospiraceae</taxon>
        <taxon>Pseudobutyrivibrio</taxon>
    </lineage>
</organism>
<evidence type="ECO:0000313" key="2">
    <source>
        <dbReference type="EMBL" id="SEK98502.1"/>
    </source>
</evidence>
<name>A0A1H7LHT6_9FIRM</name>
<keyword evidence="3" id="KW-1185">Reference proteome</keyword>
<gene>
    <name evidence="2" type="ORF">SAMN02910377_02368</name>
</gene>